<dbReference type="InterPro" id="IPR037108">
    <property type="entry name" value="TM1727-like_C_sf"/>
</dbReference>
<name>A0ABN0RNG3_9FLAO</name>
<evidence type="ECO:0000313" key="2">
    <source>
        <dbReference type="EMBL" id="EWH13419.1"/>
    </source>
</evidence>
<reference evidence="2 3" key="1">
    <citation type="journal article" date="2014" name="Genome Announc.">
        <title>Draft Genome Sequence of the Carrageenan-Degrading Bacterium Cellulophaga sp. Strain KL-A, Isolated from Decaying Marine Algae.</title>
        <authorList>
            <person name="Shan D."/>
            <person name="Ying J."/>
            <person name="Li X."/>
            <person name="Gao Z."/>
            <person name="Wei G."/>
            <person name="Shao Z."/>
        </authorList>
    </citation>
    <scope>NUCLEOTIDE SEQUENCE [LARGE SCALE GENOMIC DNA]</scope>
    <source>
        <strain evidence="2 3">KL-A</strain>
    </source>
</reference>
<dbReference type="PANTHER" id="PTHR40459">
    <property type="entry name" value="CONSERVED HYPOTHETICAL ALANINE AND LEUCINE RICH PROTEIN"/>
    <property type="match status" value="1"/>
</dbReference>
<dbReference type="Gene3D" id="1.10.1040.20">
    <property type="entry name" value="ProC-like, C-terminal domain"/>
    <property type="match status" value="1"/>
</dbReference>
<feature type="domain" description="DUF2520" evidence="1">
    <location>
        <begin position="122"/>
        <end position="246"/>
    </location>
</feature>
<accession>A0ABN0RNG3</accession>
<comment type="caution">
    <text evidence="2">The sequence shown here is derived from an EMBL/GenBank/DDBJ whole genome shotgun (WGS) entry which is preliminary data.</text>
</comment>
<dbReference type="RefSeq" id="WP_034645441.1">
    <property type="nucleotide sequence ID" value="NZ_ARZX01000011.1"/>
</dbReference>
<dbReference type="SUPFAM" id="SSF48179">
    <property type="entry name" value="6-phosphogluconate dehydrogenase C-terminal domain-like"/>
    <property type="match status" value="1"/>
</dbReference>
<keyword evidence="3" id="KW-1185">Reference proteome</keyword>
<dbReference type="InterPro" id="IPR018931">
    <property type="entry name" value="DUF2520"/>
</dbReference>
<protein>
    <recommendedName>
        <fullName evidence="1">DUF2520 domain-containing protein</fullName>
    </recommendedName>
</protein>
<evidence type="ECO:0000259" key="1">
    <source>
        <dbReference type="Pfam" id="PF10728"/>
    </source>
</evidence>
<proteinExistence type="predicted"/>
<dbReference type="Proteomes" id="UP000019275">
    <property type="component" value="Unassembled WGS sequence"/>
</dbReference>
<dbReference type="Gene3D" id="3.40.50.720">
    <property type="entry name" value="NAD(P)-binding Rossmann-like Domain"/>
    <property type="match status" value="1"/>
</dbReference>
<organism evidence="2 3">
    <name type="scientific">Cellulophaga geojensis KL-A</name>
    <dbReference type="NCBI Taxonomy" id="1328323"/>
    <lineage>
        <taxon>Bacteria</taxon>
        <taxon>Pseudomonadati</taxon>
        <taxon>Bacteroidota</taxon>
        <taxon>Flavobacteriia</taxon>
        <taxon>Flavobacteriales</taxon>
        <taxon>Flavobacteriaceae</taxon>
        <taxon>Cellulophaga</taxon>
    </lineage>
</organism>
<dbReference type="InterPro" id="IPR036291">
    <property type="entry name" value="NAD(P)-bd_dom_sf"/>
</dbReference>
<dbReference type="PANTHER" id="PTHR40459:SF1">
    <property type="entry name" value="CONSERVED HYPOTHETICAL ALANINE AND LEUCINE RICH PROTEIN"/>
    <property type="match status" value="1"/>
</dbReference>
<gene>
    <name evidence="2" type="ORF">KLA_09824</name>
</gene>
<dbReference type="SUPFAM" id="SSF51735">
    <property type="entry name" value="NAD(P)-binding Rossmann-fold domains"/>
    <property type="match status" value="1"/>
</dbReference>
<dbReference type="EMBL" id="ARZX01000011">
    <property type="protein sequence ID" value="EWH13419.1"/>
    <property type="molecule type" value="Genomic_DNA"/>
</dbReference>
<dbReference type="Pfam" id="PF10728">
    <property type="entry name" value="DUF2520"/>
    <property type="match status" value="1"/>
</dbReference>
<evidence type="ECO:0000313" key="3">
    <source>
        <dbReference type="Proteomes" id="UP000019275"/>
    </source>
</evidence>
<sequence length="254" mass="28142">MISVVIIGIGNIGTHLYTAFNKLSNVTVTMLYNRTEKALLPFKNEVNTTTDFTKLPNANVYIIATADDSIAKVSTQLQLQNKLVVHTSGSVPISVLNDKNRKGSFYPLQTFSKGAIVDFKNIPVCIEAENKTDEALLLQLAESVSNSVHKISSEQRKSIHLAAVFVNNFSNHMYQIGQEICEENKVPFSILSPLIQETVAKLNTLSPYNAQTGPAKRNDIGTMQRHITELTNNTHKEIYSVISKSITNTYGKKL</sequence>
<dbReference type="InterPro" id="IPR008927">
    <property type="entry name" value="6-PGluconate_DH-like_C_sf"/>
</dbReference>